<accession>A0A0F0CT40</accession>
<sequence>MTNGQAAIPFGGTDKHYRVSNKLDFSLNNAANADVIQALSIKTNTKVRGVYVRIVTPEGGSATATVGDDSTTNGWDTSVNLNAAAGTITQTVSTDSYGADGKIYTAADTIDLSLGAALDGAVVYVYAECLDLN</sequence>
<protein>
    <submittedName>
        <fullName evidence="1">Uncharacterized protein</fullName>
    </submittedName>
</protein>
<comment type="caution">
    <text evidence="1">The sequence shown here is derived from an EMBL/GenBank/DDBJ whole genome shotgun (WGS) entry which is preliminary data.</text>
</comment>
<dbReference type="EMBL" id="JYNY01000289">
    <property type="protein sequence ID" value="KJJ84691.1"/>
    <property type="molecule type" value="Genomic_DNA"/>
</dbReference>
<reference evidence="1 2" key="1">
    <citation type="submission" date="2015-02" db="EMBL/GenBank/DDBJ databases">
        <title>Single-cell genomics of uncultivated deep-branching MTB reveals a conserved set of magnetosome genes.</title>
        <authorList>
            <person name="Kolinko S."/>
            <person name="Richter M."/>
            <person name="Glockner F.O."/>
            <person name="Brachmann A."/>
            <person name="Schuler D."/>
        </authorList>
    </citation>
    <scope>NUCLEOTIDE SEQUENCE [LARGE SCALE GENOMIC DNA]</scope>
    <source>
        <strain evidence="1">SKK-01</strain>
    </source>
</reference>
<proteinExistence type="predicted"/>
<organism evidence="1 2">
    <name type="scientific">Candidatus Omnitrophus magneticus</name>
    <dbReference type="NCBI Taxonomy" id="1609969"/>
    <lineage>
        <taxon>Bacteria</taxon>
        <taxon>Pseudomonadati</taxon>
        <taxon>Candidatus Omnitrophota</taxon>
        <taxon>Candidatus Omnitrophus</taxon>
    </lineage>
</organism>
<gene>
    <name evidence="1" type="ORF">OMAG_001440</name>
</gene>
<dbReference type="Proteomes" id="UP000033428">
    <property type="component" value="Unassembled WGS sequence"/>
</dbReference>
<evidence type="ECO:0000313" key="2">
    <source>
        <dbReference type="Proteomes" id="UP000033428"/>
    </source>
</evidence>
<name>A0A0F0CT40_9BACT</name>
<dbReference type="AlphaFoldDB" id="A0A0F0CT40"/>
<keyword evidence="2" id="KW-1185">Reference proteome</keyword>
<evidence type="ECO:0000313" key="1">
    <source>
        <dbReference type="EMBL" id="KJJ84691.1"/>
    </source>
</evidence>